<sequence>MGNYIYYSLIFSGIVICSYLSYRSEKKQKNYYQKITSAYAMDWGATPSSHRVPTFGKAGEDSSAEGSAVHKNERSDALGETPESVPARDVEEFVESFTNIVQRRPLLFPIAGWAVMITIIFFVGYIALAFIARRPSEEYVPFIFVVCVTFPFAVFCIRFGRDDYVNFRRAEIVHKPLGGARKSFPYHAIAGYYFDPRNTEHGVFEVQTRQGYKARFVPGMYNCVYVGSQIAFRLDYGYWADPLSTSDMCALAAYVTDFRWVYRLLEVPASAHLDQRDVGLRPVGSPTPGAGYVRVVPEVKDFVYAKSVITR</sequence>
<feature type="transmembrane region" description="Helical" evidence="2">
    <location>
        <begin position="139"/>
        <end position="159"/>
    </location>
</feature>
<keyword evidence="2" id="KW-0472">Membrane</keyword>
<keyword evidence="2" id="KW-1133">Transmembrane helix</keyword>
<evidence type="ECO:0000256" key="2">
    <source>
        <dbReference type="SAM" id="Phobius"/>
    </source>
</evidence>
<dbReference type="EMBL" id="LR134479">
    <property type="protein sequence ID" value="VEI24838.1"/>
    <property type="molecule type" value="Genomic_DNA"/>
</dbReference>
<evidence type="ECO:0000256" key="1">
    <source>
        <dbReference type="SAM" id="MobiDB-lite"/>
    </source>
</evidence>
<protein>
    <submittedName>
        <fullName evidence="3">Uncharacterized protein</fullName>
    </submittedName>
</protein>
<organism evidence="3 4">
    <name type="scientific">Rothia aeria</name>
    <dbReference type="NCBI Taxonomy" id="172042"/>
    <lineage>
        <taxon>Bacteria</taxon>
        <taxon>Bacillati</taxon>
        <taxon>Actinomycetota</taxon>
        <taxon>Actinomycetes</taxon>
        <taxon>Micrococcales</taxon>
        <taxon>Micrococcaceae</taxon>
        <taxon>Rothia</taxon>
    </lineage>
</organism>
<name>A0A7Z9D7X9_9MICC</name>
<evidence type="ECO:0000313" key="4">
    <source>
        <dbReference type="Proteomes" id="UP000282386"/>
    </source>
</evidence>
<evidence type="ECO:0000313" key="3">
    <source>
        <dbReference type="EMBL" id="VEI24838.1"/>
    </source>
</evidence>
<dbReference type="AlphaFoldDB" id="A0A7Z9D7X9"/>
<accession>A0A7Z9D7X9</accession>
<dbReference type="Proteomes" id="UP000282386">
    <property type="component" value="Chromosome"/>
</dbReference>
<feature type="region of interest" description="Disordered" evidence="1">
    <location>
        <begin position="54"/>
        <end position="83"/>
    </location>
</feature>
<keyword evidence="2" id="KW-0812">Transmembrane</keyword>
<dbReference type="RefSeq" id="WP_126500709.1">
    <property type="nucleotide sequence ID" value="NZ_LR134479.1"/>
</dbReference>
<feature type="transmembrane region" description="Helical" evidence="2">
    <location>
        <begin position="106"/>
        <end position="133"/>
    </location>
</feature>
<feature type="transmembrane region" description="Helical" evidence="2">
    <location>
        <begin position="6"/>
        <end position="22"/>
    </location>
</feature>
<proteinExistence type="predicted"/>
<feature type="compositionally biased region" description="Basic and acidic residues" evidence="1">
    <location>
        <begin position="68"/>
        <end position="77"/>
    </location>
</feature>
<gene>
    <name evidence="3" type="ORF">NCTC10207_02280</name>
</gene>
<reference evidence="3 4" key="1">
    <citation type="submission" date="2018-12" db="EMBL/GenBank/DDBJ databases">
        <authorList>
            <consortium name="Pathogen Informatics"/>
        </authorList>
    </citation>
    <scope>NUCLEOTIDE SEQUENCE [LARGE SCALE GENOMIC DNA]</scope>
    <source>
        <strain evidence="3 4">NCTC10207</strain>
    </source>
</reference>